<dbReference type="GO" id="GO:0015171">
    <property type="term" value="F:amino acid transmembrane transporter activity"/>
    <property type="evidence" value="ECO:0000318"/>
    <property type="project" value="GO_Central"/>
</dbReference>
<evidence type="ECO:0000256" key="8">
    <source>
        <dbReference type="SAM" id="Phobius"/>
    </source>
</evidence>
<feature type="transmembrane region" description="Helical" evidence="8">
    <location>
        <begin position="208"/>
        <end position="231"/>
    </location>
</feature>
<dbReference type="Proteomes" id="UP000001514">
    <property type="component" value="Unassembled WGS sequence"/>
</dbReference>
<evidence type="ECO:0000256" key="1">
    <source>
        <dbReference type="ARBA" id="ARBA00004141"/>
    </source>
</evidence>
<feature type="domain" description="Amino acid transporter transmembrane" evidence="9">
    <location>
        <begin position="25"/>
        <end position="393"/>
    </location>
</feature>
<feature type="transmembrane region" description="Helical" evidence="8">
    <location>
        <begin position="373"/>
        <end position="397"/>
    </location>
</feature>
<feature type="transmembrane region" description="Helical" evidence="8">
    <location>
        <begin position="172"/>
        <end position="196"/>
    </location>
</feature>
<feature type="transmembrane region" description="Helical" evidence="8">
    <location>
        <begin position="146"/>
        <end position="165"/>
    </location>
</feature>
<reference evidence="10 11" key="1">
    <citation type="journal article" date="2011" name="Science">
        <title>The Selaginella genome identifies genetic changes associated with the evolution of vascular plants.</title>
        <authorList>
            <person name="Banks J.A."/>
            <person name="Nishiyama T."/>
            <person name="Hasebe M."/>
            <person name="Bowman J.L."/>
            <person name="Gribskov M."/>
            <person name="dePamphilis C."/>
            <person name="Albert V.A."/>
            <person name="Aono N."/>
            <person name="Aoyama T."/>
            <person name="Ambrose B.A."/>
            <person name="Ashton N.W."/>
            <person name="Axtell M.J."/>
            <person name="Barker E."/>
            <person name="Barker M.S."/>
            <person name="Bennetzen J.L."/>
            <person name="Bonawitz N.D."/>
            <person name="Chapple C."/>
            <person name="Cheng C."/>
            <person name="Correa L.G."/>
            <person name="Dacre M."/>
            <person name="DeBarry J."/>
            <person name="Dreyer I."/>
            <person name="Elias M."/>
            <person name="Engstrom E.M."/>
            <person name="Estelle M."/>
            <person name="Feng L."/>
            <person name="Finet C."/>
            <person name="Floyd S.K."/>
            <person name="Frommer W.B."/>
            <person name="Fujita T."/>
            <person name="Gramzow L."/>
            <person name="Gutensohn M."/>
            <person name="Harholt J."/>
            <person name="Hattori M."/>
            <person name="Heyl A."/>
            <person name="Hirai T."/>
            <person name="Hiwatashi Y."/>
            <person name="Ishikawa M."/>
            <person name="Iwata M."/>
            <person name="Karol K.G."/>
            <person name="Koehler B."/>
            <person name="Kolukisaoglu U."/>
            <person name="Kubo M."/>
            <person name="Kurata T."/>
            <person name="Lalonde S."/>
            <person name="Li K."/>
            <person name="Li Y."/>
            <person name="Litt A."/>
            <person name="Lyons E."/>
            <person name="Manning G."/>
            <person name="Maruyama T."/>
            <person name="Michael T.P."/>
            <person name="Mikami K."/>
            <person name="Miyazaki S."/>
            <person name="Morinaga S."/>
            <person name="Murata T."/>
            <person name="Mueller-Roeber B."/>
            <person name="Nelson D.R."/>
            <person name="Obara M."/>
            <person name="Oguri Y."/>
            <person name="Olmstead R.G."/>
            <person name="Onodera N."/>
            <person name="Petersen B.L."/>
            <person name="Pils B."/>
            <person name="Prigge M."/>
            <person name="Rensing S.A."/>
            <person name="Riano-Pachon D.M."/>
            <person name="Roberts A.W."/>
            <person name="Sato Y."/>
            <person name="Scheller H.V."/>
            <person name="Schulz B."/>
            <person name="Schulz C."/>
            <person name="Shakirov E.V."/>
            <person name="Shibagaki N."/>
            <person name="Shinohara N."/>
            <person name="Shippen D.E."/>
            <person name="Soerensen I."/>
            <person name="Sotooka R."/>
            <person name="Sugimoto N."/>
            <person name="Sugita M."/>
            <person name="Sumikawa N."/>
            <person name="Tanurdzic M."/>
            <person name="Theissen G."/>
            <person name="Ulvskov P."/>
            <person name="Wakazuki S."/>
            <person name="Weng J.K."/>
            <person name="Willats W.W."/>
            <person name="Wipf D."/>
            <person name="Wolf P.G."/>
            <person name="Yang L."/>
            <person name="Zimmer A.D."/>
            <person name="Zhu Q."/>
            <person name="Mitros T."/>
            <person name="Hellsten U."/>
            <person name="Loque D."/>
            <person name="Otillar R."/>
            <person name="Salamov A."/>
            <person name="Schmutz J."/>
            <person name="Shapiro H."/>
            <person name="Lindquist E."/>
            <person name="Lucas S."/>
            <person name="Rokhsar D."/>
            <person name="Grigoriev I.V."/>
        </authorList>
    </citation>
    <scope>NUCLEOTIDE SEQUENCE [LARGE SCALE GENOMIC DNA]</scope>
</reference>
<dbReference type="PANTHER" id="PTHR22950:SF692">
    <property type="entry name" value="TRANSMEMBRANE AMINO ACID TRANSPORTER FAMILY PROTEIN"/>
    <property type="match status" value="1"/>
</dbReference>
<gene>
    <name evidence="10" type="ORF">SELMODRAFT_404759</name>
</gene>
<feature type="transmembrane region" description="Helical" evidence="8">
    <location>
        <begin position="28"/>
        <end position="50"/>
    </location>
</feature>
<evidence type="ECO:0000256" key="3">
    <source>
        <dbReference type="ARBA" id="ARBA00022692"/>
    </source>
</evidence>
<keyword evidence="5 8" id="KW-1133">Transmembrane helix</keyword>
<evidence type="ECO:0000256" key="4">
    <source>
        <dbReference type="ARBA" id="ARBA00022970"/>
    </source>
</evidence>
<dbReference type="OMA" id="AICYTVC"/>
<feature type="transmembrane region" description="Helical" evidence="8">
    <location>
        <begin position="268"/>
        <end position="294"/>
    </location>
</feature>
<dbReference type="AlphaFoldDB" id="D8QWA8"/>
<accession>D8QWA8</accession>
<evidence type="ECO:0000256" key="2">
    <source>
        <dbReference type="ARBA" id="ARBA00022448"/>
    </source>
</evidence>
<dbReference type="HOGENOM" id="CLU_009646_1_1_1"/>
<evidence type="ECO:0000313" key="10">
    <source>
        <dbReference type="EMBL" id="EFJ36198.1"/>
    </source>
</evidence>
<dbReference type="GO" id="GO:0031090">
    <property type="term" value="C:organelle membrane"/>
    <property type="evidence" value="ECO:0007669"/>
    <property type="project" value="UniProtKB-ARBA"/>
</dbReference>
<feature type="transmembrane region" description="Helical" evidence="8">
    <location>
        <begin position="340"/>
        <end position="361"/>
    </location>
</feature>
<feature type="transmembrane region" description="Helical" evidence="8">
    <location>
        <begin position="315"/>
        <end position="334"/>
    </location>
</feature>
<evidence type="ECO:0000313" key="11">
    <source>
        <dbReference type="Proteomes" id="UP000001514"/>
    </source>
</evidence>
<evidence type="ECO:0000259" key="9">
    <source>
        <dbReference type="Pfam" id="PF01490"/>
    </source>
</evidence>
<protein>
    <recommendedName>
        <fullName evidence="9">Amino acid transporter transmembrane domain-containing protein</fullName>
    </recommendedName>
</protein>
<dbReference type="KEGG" id="smo:SELMODRAFT_404759"/>
<comment type="similarity">
    <text evidence="7">Belongs to the amino acid/polyamine transporter 2 family. Amino acid/auxin permease (AAAP) (TC 2.A.18.5) subfamily.</text>
</comment>
<keyword evidence="11" id="KW-1185">Reference proteome</keyword>
<feature type="transmembrane region" description="Helical" evidence="8">
    <location>
        <begin position="98"/>
        <end position="119"/>
    </location>
</feature>
<dbReference type="Gramene" id="EFJ36198">
    <property type="protein sequence ID" value="EFJ36198"/>
    <property type="gene ID" value="SELMODRAFT_404759"/>
</dbReference>
<keyword evidence="4" id="KW-0029">Amino-acid transport</keyword>
<feature type="transmembrane region" description="Helical" evidence="8">
    <location>
        <begin position="56"/>
        <end position="77"/>
    </location>
</feature>
<dbReference type="eggNOG" id="KOG1303">
    <property type="taxonomic scope" value="Eukaryota"/>
</dbReference>
<keyword evidence="2" id="KW-0813">Transport</keyword>
<evidence type="ECO:0000256" key="6">
    <source>
        <dbReference type="ARBA" id="ARBA00023136"/>
    </source>
</evidence>
<dbReference type="InParanoid" id="D8QWA8"/>
<dbReference type="GO" id="GO:0016020">
    <property type="term" value="C:membrane"/>
    <property type="evidence" value="ECO:0000318"/>
    <property type="project" value="GO_Central"/>
</dbReference>
<dbReference type="InterPro" id="IPR013057">
    <property type="entry name" value="AA_transpt_TM"/>
</dbReference>
<keyword evidence="3 8" id="KW-0812">Transmembrane</keyword>
<keyword evidence="6 8" id="KW-0472">Membrane</keyword>
<sequence length="444" mass="48750">MEDQALEVEGQSLDQNDQSQNKLQRSSFLHATFNSVSAILGISFLTTPYALEQGGWLGLSILFAFSVICCYTAYVLGRCLTPNGSYNTIAETAFGSRARLPFTLLVQFEMIAVLVGYTISMGDNLARLFPHATLRISALEIGPSKVLLFIAFLVVLPTVWLRNLAWISYLSLFGIVTYMIITVTMIYAGAGLGIGFHHSVPHLRPENLLNIAGIYAYCFAAHCALPSVLVLSFMTSTMIYIGFAFLGGTMFGDYTLPQVSLNIPTHLVAAKLVLWLVVLLPFSKYSLCLAPIALDIESKFPWPNTSRCFVASSMLLRTGFMAFIFLLAMVFPYFETMVAFIDSASGMLVAVILPSLFYLRIYRNAMPKWEARVNYAILAVGTAVGMAGTIASIINFVHRIRSYHHPGNSTVGSPNLQHAGTALQCVGISPIQDVCKYAQIFEDV</sequence>
<evidence type="ECO:0000256" key="7">
    <source>
        <dbReference type="ARBA" id="ARBA00049662"/>
    </source>
</evidence>
<organism evidence="11">
    <name type="scientific">Selaginella moellendorffii</name>
    <name type="common">Spikemoss</name>
    <dbReference type="NCBI Taxonomy" id="88036"/>
    <lineage>
        <taxon>Eukaryota</taxon>
        <taxon>Viridiplantae</taxon>
        <taxon>Streptophyta</taxon>
        <taxon>Embryophyta</taxon>
        <taxon>Tracheophyta</taxon>
        <taxon>Lycopodiopsida</taxon>
        <taxon>Selaginellales</taxon>
        <taxon>Selaginellaceae</taxon>
        <taxon>Selaginella</taxon>
    </lineage>
</organism>
<dbReference type="Pfam" id="PF01490">
    <property type="entry name" value="Aa_trans"/>
    <property type="match status" value="1"/>
</dbReference>
<evidence type="ECO:0000256" key="5">
    <source>
        <dbReference type="ARBA" id="ARBA00022989"/>
    </source>
</evidence>
<dbReference type="EMBL" id="GL377567">
    <property type="protein sequence ID" value="EFJ36198.1"/>
    <property type="molecule type" value="Genomic_DNA"/>
</dbReference>
<dbReference type="GO" id="GO:0003333">
    <property type="term" value="P:amino acid transmembrane transport"/>
    <property type="evidence" value="ECO:0000318"/>
    <property type="project" value="GO_Central"/>
</dbReference>
<comment type="subcellular location">
    <subcellularLocation>
        <location evidence="1">Membrane</location>
        <topology evidence="1">Multi-pass membrane protein</topology>
    </subcellularLocation>
</comment>
<feature type="transmembrane region" description="Helical" evidence="8">
    <location>
        <begin position="238"/>
        <end position="256"/>
    </location>
</feature>
<dbReference type="PANTHER" id="PTHR22950">
    <property type="entry name" value="AMINO ACID TRANSPORTER"/>
    <property type="match status" value="1"/>
</dbReference>
<name>D8QWA8_SELML</name>
<proteinExistence type="inferred from homology"/>